<organism evidence="1 2">
    <name type="scientific">Auriscalpium vulgare</name>
    <dbReference type="NCBI Taxonomy" id="40419"/>
    <lineage>
        <taxon>Eukaryota</taxon>
        <taxon>Fungi</taxon>
        <taxon>Dikarya</taxon>
        <taxon>Basidiomycota</taxon>
        <taxon>Agaricomycotina</taxon>
        <taxon>Agaricomycetes</taxon>
        <taxon>Russulales</taxon>
        <taxon>Auriscalpiaceae</taxon>
        <taxon>Auriscalpium</taxon>
    </lineage>
</organism>
<evidence type="ECO:0000313" key="1">
    <source>
        <dbReference type="EMBL" id="KAI0045509.1"/>
    </source>
</evidence>
<gene>
    <name evidence="1" type="ORF">FA95DRAFT_1465816</name>
</gene>
<feature type="non-terminal residue" evidence="1">
    <location>
        <position position="124"/>
    </location>
</feature>
<sequence length="124" mass="14204">VTHILRKEIPTYTIPFIDDVPIKGPKLDYRLADGSYEMIPENPDIRRFVWEHLVNTNRILQRMRYSEGTFSGTKSILISREFTVLRHLCTPEGRRADPTTISAITNWGPCKDLSDVRAFLGTVG</sequence>
<evidence type="ECO:0000313" key="2">
    <source>
        <dbReference type="Proteomes" id="UP000814033"/>
    </source>
</evidence>
<dbReference type="EMBL" id="MU275950">
    <property type="protein sequence ID" value="KAI0045509.1"/>
    <property type="molecule type" value="Genomic_DNA"/>
</dbReference>
<keyword evidence="2" id="KW-1185">Reference proteome</keyword>
<accession>A0ACB8RNE6</accession>
<reference evidence="1" key="2">
    <citation type="journal article" date="2022" name="New Phytol.">
        <title>Evolutionary transition to the ectomycorrhizal habit in the genomes of a hyperdiverse lineage of mushroom-forming fungi.</title>
        <authorList>
            <person name="Looney B."/>
            <person name="Miyauchi S."/>
            <person name="Morin E."/>
            <person name="Drula E."/>
            <person name="Courty P.E."/>
            <person name="Kohler A."/>
            <person name="Kuo A."/>
            <person name="LaButti K."/>
            <person name="Pangilinan J."/>
            <person name="Lipzen A."/>
            <person name="Riley R."/>
            <person name="Andreopoulos W."/>
            <person name="He G."/>
            <person name="Johnson J."/>
            <person name="Nolan M."/>
            <person name="Tritt A."/>
            <person name="Barry K.W."/>
            <person name="Grigoriev I.V."/>
            <person name="Nagy L.G."/>
            <person name="Hibbett D."/>
            <person name="Henrissat B."/>
            <person name="Matheny P.B."/>
            <person name="Labbe J."/>
            <person name="Martin F.M."/>
        </authorList>
    </citation>
    <scope>NUCLEOTIDE SEQUENCE</scope>
    <source>
        <strain evidence="1">FP105234-sp</strain>
    </source>
</reference>
<feature type="non-terminal residue" evidence="1">
    <location>
        <position position="1"/>
    </location>
</feature>
<protein>
    <submittedName>
        <fullName evidence="1">Uncharacterized protein</fullName>
    </submittedName>
</protein>
<proteinExistence type="predicted"/>
<name>A0ACB8RNE6_9AGAM</name>
<dbReference type="Proteomes" id="UP000814033">
    <property type="component" value="Unassembled WGS sequence"/>
</dbReference>
<reference evidence="1" key="1">
    <citation type="submission" date="2021-02" db="EMBL/GenBank/DDBJ databases">
        <authorList>
            <consortium name="DOE Joint Genome Institute"/>
            <person name="Ahrendt S."/>
            <person name="Looney B.P."/>
            <person name="Miyauchi S."/>
            <person name="Morin E."/>
            <person name="Drula E."/>
            <person name="Courty P.E."/>
            <person name="Chicoki N."/>
            <person name="Fauchery L."/>
            <person name="Kohler A."/>
            <person name="Kuo A."/>
            <person name="Labutti K."/>
            <person name="Pangilinan J."/>
            <person name="Lipzen A."/>
            <person name="Riley R."/>
            <person name="Andreopoulos W."/>
            <person name="He G."/>
            <person name="Johnson J."/>
            <person name="Barry K.W."/>
            <person name="Grigoriev I.V."/>
            <person name="Nagy L."/>
            <person name="Hibbett D."/>
            <person name="Henrissat B."/>
            <person name="Matheny P.B."/>
            <person name="Labbe J."/>
            <person name="Martin F."/>
        </authorList>
    </citation>
    <scope>NUCLEOTIDE SEQUENCE</scope>
    <source>
        <strain evidence="1">FP105234-sp</strain>
    </source>
</reference>
<comment type="caution">
    <text evidence="1">The sequence shown here is derived from an EMBL/GenBank/DDBJ whole genome shotgun (WGS) entry which is preliminary data.</text>
</comment>